<dbReference type="STRING" id="2880.D8LTP6"/>
<accession>D8LTP6</accession>
<protein>
    <submittedName>
        <fullName evidence="1">Uncharacterized protein</fullName>
    </submittedName>
</protein>
<organism evidence="1 2">
    <name type="scientific">Ectocarpus siliculosus</name>
    <name type="common">Brown alga</name>
    <name type="synonym">Conferva siliculosa</name>
    <dbReference type="NCBI Taxonomy" id="2880"/>
    <lineage>
        <taxon>Eukaryota</taxon>
        <taxon>Sar</taxon>
        <taxon>Stramenopiles</taxon>
        <taxon>Ochrophyta</taxon>
        <taxon>PX clade</taxon>
        <taxon>Phaeophyceae</taxon>
        <taxon>Ectocarpales</taxon>
        <taxon>Ectocarpaceae</taxon>
        <taxon>Ectocarpus</taxon>
    </lineage>
</organism>
<sequence length="292" mass="32460">MAVVASPLFWSYLLGWAPRVNVLPACLVALALLDARGYLAEGLGHAVDESKLRSCALRHRRFFCANEISRPYDYSAGRNLNIIQTQSGEEDGPLFDNERANGTTYYYHPAKAKSKYCNVIDFGVGIIRPDWLEGATYLGEEECGIYQCHKWEQGEIPEAHARFLGLRTPDEDVRPSKTAVADLAQENSRNIPGQMQSFLSAASEEAGVLGRGVSREEGGVSLRGGDADAGGSRGGEGDRFITYWSEKGTDRPVKWLFFNDALFQVIRFDEGATMPDHAFKIPDYCFEEDRNE</sequence>
<dbReference type="InterPro" id="IPR038941">
    <property type="entry name" value="At4g14100-like"/>
</dbReference>
<evidence type="ECO:0000313" key="1">
    <source>
        <dbReference type="EMBL" id="CBN73943.1"/>
    </source>
</evidence>
<gene>
    <name evidence="1" type="ORF">Esi_0009_0081</name>
</gene>
<proteinExistence type="predicted"/>
<dbReference type="PANTHER" id="PTHR33880">
    <property type="entry name" value="EXPRESSED PROTEIN"/>
    <property type="match status" value="1"/>
</dbReference>
<dbReference type="OrthoDB" id="406551at2759"/>
<dbReference type="eggNOG" id="ENOG502QVTW">
    <property type="taxonomic scope" value="Eukaryota"/>
</dbReference>
<dbReference type="Proteomes" id="UP000002630">
    <property type="component" value="Linkage Group LG07"/>
</dbReference>
<dbReference type="InParanoid" id="D8LTP6"/>
<keyword evidence="2" id="KW-1185">Reference proteome</keyword>
<dbReference type="EMBL" id="FN649732">
    <property type="protein sequence ID" value="CBN73943.1"/>
    <property type="molecule type" value="Genomic_DNA"/>
</dbReference>
<name>D8LTP6_ECTSI</name>
<dbReference type="AlphaFoldDB" id="D8LTP6"/>
<evidence type="ECO:0000313" key="2">
    <source>
        <dbReference type="Proteomes" id="UP000002630"/>
    </source>
</evidence>
<dbReference type="EMBL" id="FN649137">
    <property type="protein sequence ID" value="CBN73943.1"/>
    <property type="molecule type" value="Genomic_DNA"/>
</dbReference>
<dbReference type="PANTHER" id="PTHR33880:SF19">
    <property type="entry name" value="EXPRESSED PROTEIN"/>
    <property type="match status" value="1"/>
</dbReference>
<reference evidence="1 2" key="1">
    <citation type="journal article" date="2010" name="Nature">
        <title>The Ectocarpus genome and the independent evolution of multicellularity in brown algae.</title>
        <authorList>
            <person name="Cock J.M."/>
            <person name="Sterck L."/>
            <person name="Rouze P."/>
            <person name="Scornet D."/>
            <person name="Allen A.E."/>
            <person name="Amoutzias G."/>
            <person name="Anthouard V."/>
            <person name="Artiguenave F."/>
            <person name="Aury J.M."/>
            <person name="Badger J.H."/>
            <person name="Beszteri B."/>
            <person name="Billiau K."/>
            <person name="Bonnet E."/>
            <person name="Bothwell J.H."/>
            <person name="Bowler C."/>
            <person name="Boyen C."/>
            <person name="Brownlee C."/>
            <person name="Carrano C.J."/>
            <person name="Charrier B."/>
            <person name="Cho G.Y."/>
            <person name="Coelho S.M."/>
            <person name="Collen J."/>
            <person name="Corre E."/>
            <person name="Da Silva C."/>
            <person name="Delage L."/>
            <person name="Delaroque N."/>
            <person name="Dittami S.M."/>
            <person name="Doulbeau S."/>
            <person name="Elias M."/>
            <person name="Farnham G."/>
            <person name="Gachon C.M."/>
            <person name="Gschloessl B."/>
            <person name="Heesch S."/>
            <person name="Jabbari K."/>
            <person name="Jubin C."/>
            <person name="Kawai H."/>
            <person name="Kimura K."/>
            <person name="Kloareg B."/>
            <person name="Kupper F.C."/>
            <person name="Lang D."/>
            <person name="Le Bail A."/>
            <person name="Leblanc C."/>
            <person name="Lerouge P."/>
            <person name="Lohr M."/>
            <person name="Lopez P.J."/>
            <person name="Martens C."/>
            <person name="Maumus F."/>
            <person name="Michel G."/>
            <person name="Miranda-Saavedra D."/>
            <person name="Morales J."/>
            <person name="Moreau H."/>
            <person name="Motomura T."/>
            <person name="Nagasato C."/>
            <person name="Napoli C.A."/>
            <person name="Nelson D.R."/>
            <person name="Nyvall-Collen P."/>
            <person name="Peters A.F."/>
            <person name="Pommier C."/>
            <person name="Potin P."/>
            <person name="Poulain J."/>
            <person name="Quesneville H."/>
            <person name="Read B."/>
            <person name="Rensing S.A."/>
            <person name="Ritter A."/>
            <person name="Rousvoal S."/>
            <person name="Samanta M."/>
            <person name="Samson G."/>
            <person name="Schroeder D.C."/>
            <person name="Segurens B."/>
            <person name="Strittmatter M."/>
            <person name="Tonon T."/>
            <person name="Tregear J.W."/>
            <person name="Valentin K."/>
            <person name="von Dassow P."/>
            <person name="Yamagishi T."/>
            <person name="Van de Peer Y."/>
            <person name="Wincker P."/>
        </authorList>
    </citation>
    <scope>NUCLEOTIDE SEQUENCE [LARGE SCALE GENOMIC DNA]</scope>
    <source>
        <strain evidence="2">Ec32 / CCAP1310/4</strain>
    </source>
</reference>